<dbReference type="Proteomes" id="UP000077069">
    <property type="component" value="Unassembled WGS sequence"/>
</dbReference>
<keyword evidence="4" id="KW-1185">Reference proteome</keyword>
<evidence type="ECO:0000313" key="3">
    <source>
        <dbReference type="EMBL" id="OAG03667.1"/>
    </source>
</evidence>
<evidence type="ECO:0000259" key="2">
    <source>
        <dbReference type="Pfam" id="PF17111"/>
    </source>
</evidence>
<feature type="region of interest" description="Disordered" evidence="1">
    <location>
        <begin position="330"/>
        <end position="395"/>
    </location>
</feature>
<dbReference type="OrthoDB" id="524326at2759"/>
<dbReference type="InterPro" id="IPR031348">
    <property type="entry name" value="PigL_N"/>
</dbReference>
<name>A0A177CA75_9PLEO</name>
<dbReference type="RefSeq" id="XP_018034032.1">
    <property type="nucleotide sequence ID" value="XM_018187679.1"/>
</dbReference>
<reference evidence="3 4" key="1">
    <citation type="submission" date="2016-05" db="EMBL/GenBank/DDBJ databases">
        <title>Comparative analysis of secretome profiles of manganese(II)-oxidizing ascomycete fungi.</title>
        <authorList>
            <consortium name="DOE Joint Genome Institute"/>
            <person name="Zeiner C.A."/>
            <person name="Purvine S.O."/>
            <person name="Zink E.M."/>
            <person name="Wu S."/>
            <person name="Pasa-Tolic L."/>
            <person name="Chaput D.L."/>
            <person name="Haridas S."/>
            <person name="Grigoriev I.V."/>
            <person name="Santelli C.M."/>
            <person name="Hansel C.M."/>
        </authorList>
    </citation>
    <scope>NUCLEOTIDE SEQUENCE [LARGE SCALE GENOMIC DNA]</scope>
    <source>
        <strain evidence="3 4">AP3s5-JAC2a</strain>
    </source>
</reference>
<dbReference type="GeneID" id="28771165"/>
<protein>
    <recommendedName>
        <fullName evidence="2">Azaphilone pigments biosynthesis cluster protein L N-terminal domain-containing protein</fullName>
    </recommendedName>
</protein>
<evidence type="ECO:0000313" key="4">
    <source>
        <dbReference type="Proteomes" id="UP000077069"/>
    </source>
</evidence>
<evidence type="ECO:0000256" key="1">
    <source>
        <dbReference type="SAM" id="MobiDB-lite"/>
    </source>
</evidence>
<dbReference type="AlphaFoldDB" id="A0A177CA75"/>
<accession>A0A177CA75</accession>
<feature type="domain" description="Azaphilone pigments biosynthesis cluster protein L N-terminal" evidence="2">
    <location>
        <begin position="48"/>
        <end position="224"/>
    </location>
</feature>
<dbReference type="STRING" id="1460663.A0A177CA75"/>
<organism evidence="3 4">
    <name type="scientific">Paraphaeosphaeria sporulosa</name>
    <dbReference type="NCBI Taxonomy" id="1460663"/>
    <lineage>
        <taxon>Eukaryota</taxon>
        <taxon>Fungi</taxon>
        <taxon>Dikarya</taxon>
        <taxon>Ascomycota</taxon>
        <taxon>Pezizomycotina</taxon>
        <taxon>Dothideomycetes</taxon>
        <taxon>Pleosporomycetidae</taxon>
        <taxon>Pleosporales</taxon>
        <taxon>Massarineae</taxon>
        <taxon>Didymosphaeriaceae</taxon>
        <taxon>Paraphaeosphaeria</taxon>
    </lineage>
</organism>
<dbReference type="InParanoid" id="A0A177CA75"/>
<sequence>MAFAVPWTLRLARTTSHSLRLLPARDCRTQPSASCRTSTGRRRSSVSMDPISLTAGCVALVATISKTSTIVTGFVREVREARHGLDVVSRELSSLQTVLGLLAEDASQNNPVSFPDALQAQIHGIITNCNEVVLEMKYSLTRHENSKLGQAGYWTVGGGKGHMARLRSTLEAHKSALEIALDMMAIIIARDTKKDTSQILDVTAAIREDTTQILEEVARLRTQLPRNIAGEQTNGNEMLRRYLDSLTSYAGTVYDAETDDRTLSSRSASPMRASEEVTSTLTATISEKSFKVALIQPATVSNGDSESLVLLPTASAASSSKEGKIRLFSQITPADHRLRSARPHPRLSPPEGALEPQAPPSPSTPLRLKGHVKHHSDVSSGSPTPRATGVPTPNLIPHSEALIQKDSQCCVIEHAVHAKMSSALPPDSAHESKTYRHTQFTTLPGRIRDYSLRQAPTLSDVLIVVTRPRTNADYTSDDLARTLRSIAGNIRQLNHLSWRQFTTCIVSRHKVACFYEEMLHHLMGVRYAGKGGLKPTSSERVLQARKVKKNQEVPGILDSRDKKSTRTPLAGNDDRIIASLTEYTSYHTDFKPNGTLPSGIGPPLNLLYLEYALQGEWETFIRDLGRLLGARTCMLIAVGDEFGDGELAQHHEDVLGEKGTKRKEWHYAGLPSRRYPRDWRCFVKKDLLMDLPEYVPARKP</sequence>
<dbReference type="EMBL" id="KV441554">
    <property type="protein sequence ID" value="OAG03667.1"/>
    <property type="molecule type" value="Genomic_DNA"/>
</dbReference>
<gene>
    <name evidence="3" type="ORF">CC84DRAFT_862570</name>
</gene>
<proteinExistence type="predicted"/>
<dbReference type="Pfam" id="PF17111">
    <property type="entry name" value="PigL_N"/>
    <property type="match status" value="1"/>
</dbReference>